<proteinExistence type="predicted"/>
<accession>A0A378UW23</accession>
<reference evidence="1 2" key="1">
    <citation type="submission" date="2018-06" db="EMBL/GenBank/DDBJ databases">
        <authorList>
            <consortium name="Pathogen Informatics"/>
            <person name="Doyle S."/>
        </authorList>
    </citation>
    <scope>NUCLEOTIDE SEQUENCE [LARGE SCALE GENOMIC DNA]</scope>
    <source>
        <strain evidence="1 2">NCTC1542</strain>
    </source>
</reference>
<protein>
    <submittedName>
        <fullName evidence="1">Uncharacterized protein</fullName>
    </submittedName>
</protein>
<gene>
    <name evidence="1" type="ORF">NCTC1542_03930</name>
</gene>
<evidence type="ECO:0000313" key="2">
    <source>
        <dbReference type="Proteomes" id="UP000255389"/>
    </source>
</evidence>
<name>A0A378UW23_MYCFO</name>
<organism evidence="1 2">
    <name type="scientific">Mycolicibacterium fortuitum</name>
    <name type="common">Mycobacterium fortuitum</name>
    <dbReference type="NCBI Taxonomy" id="1766"/>
    <lineage>
        <taxon>Bacteria</taxon>
        <taxon>Bacillati</taxon>
        <taxon>Actinomycetota</taxon>
        <taxon>Actinomycetes</taxon>
        <taxon>Mycobacteriales</taxon>
        <taxon>Mycobacteriaceae</taxon>
        <taxon>Mycolicibacterium</taxon>
    </lineage>
</organism>
<dbReference type="Proteomes" id="UP000255389">
    <property type="component" value="Unassembled WGS sequence"/>
</dbReference>
<evidence type="ECO:0000313" key="1">
    <source>
        <dbReference type="EMBL" id="STZ89142.1"/>
    </source>
</evidence>
<dbReference type="EMBL" id="UGQY01000003">
    <property type="protein sequence ID" value="STZ89142.1"/>
    <property type="molecule type" value="Genomic_DNA"/>
</dbReference>
<sequence length="138" mass="14966">MRLPERHDAVFIDPDSLMLVPTSDNHEELQPVSIHDLRDGETVDTGLLLAWQGREQGWGAMARVGDQWLTLLPDAPLAPMRVGSERDPVPMRIIGKSGPTQTLLNPCEGRMQVAPVVSLVPGAVLVECGRSDAVAAVR</sequence>
<dbReference type="AlphaFoldDB" id="A0A378UW23"/>